<dbReference type="Proteomes" id="UP000240830">
    <property type="component" value="Unassembled WGS sequence"/>
</dbReference>
<dbReference type="GO" id="GO:0016747">
    <property type="term" value="F:acyltransferase activity, transferring groups other than amino-acyl groups"/>
    <property type="evidence" value="ECO:0007669"/>
    <property type="project" value="InterPro"/>
</dbReference>
<dbReference type="Pfam" id="PF13508">
    <property type="entry name" value="Acetyltransf_7"/>
    <property type="match status" value="1"/>
</dbReference>
<reference evidence="4 5" key="1">
    <citation type="submission" date="2016-10" db="EMBL/GenBank/DDBJ databases">
        <title>The genome of Paramicrosporidium saccamoebae is the missing link in understanding Cryptomycota and Microsporidia evolution.</title>
        <authorList>
            <person name="Quandt C.A."/>
            <person name="Beaudet D."/>
            <person name="Corsaro D."/>
            <person name="Michel R."/>
            <person name="Corradi N."/>
            <person name="James T."/>
        </authorList>
    </citation>
    <scope>NUCLEOTIDE SEQUENCE [LARGE SCALE GENOMIC DNA]</scope>
    <source>
        <strain evidence="4 5">KSL3</strain>
    </source>
</reference>
<dbReference type="OrthoDB" id="10248186at2759"/>
<evidence type="ECO:0000313" key="4">
    <source>
        <dbReference type="EMBL" id="PJF17862.1"/>
    </source>
</evidence>
<feature type="transmembrane region" description="Helical" evidence="2">
    <location>
        <begin position="125"/>
        <end position="146"/>
    </location>
</feature>
<gene>
    <name evidence="4" type="ORF">PSACC_02323</name>
</gene>
<evidence type="ECO:0000256" key="2">
    <source>
        <dbReference type="SAM" id="Phobius"/>
    </source>
</evidence>
<name>A0A2H9TJD7_9FUNG</name>
<organism evidence="4 5">
    <name type="scientific">Paramicrosporidium saccamoebae</name>
    <dbReference type="NCBI Taxonomy" id="1246581"/>
    <lineage>
        <taxon>Eukaryota</taxon>
        <taxon>Fungi</taxon>
        <taxon>Fungi incertae sedis</taxon>
        <taxon>Cryptomycota</taxon>
        <taxon>Cryptomycota incertae sedis</taxon>
        <taxon>Paramicrosporidium</taxon>
    </lineage>
</organism>
<keyword evidence="2" id="KW-1133">Transmembrane helix</keyword>
<dbReference type="Pfam" id="PF03660">
    <property type="entry name" value="PHF5"/>
    <property type="match status" value="1"/>
</dbReference>
<keyword evidence="2" id="KW-0812">Transmembrane</keyword>
<dbReference type="PANTHER" id="PTHR13120">
    <property type="entry name" value="PHD FINGER-LIKE DOMAIN-CONTAINING PROTEIN 5A"/>
    <property type="match status" value="1"/>
</dbReference>
<dbReference type="SUPFAM" id="SSF55729">
    <property type="entry name" value="Acyl-CoA N-acyltransferases (Nat)"/>
    <property type="match status" value="1"/>
</dbReference>
<sequence>MCRKLPGIVVGKLCERCDGRCVLCDSYVRPTAAVRICDECNFGAQRDRCVVCGGPGSTEAFYCHACCLQEKDRDGCPKIVNIGSARMDMFYERKNNVRVNELNDFHRLPDWSGWFETPVMIRSRLVKYGVFFALLGAVLIGTFYAGRHVGQEAPSIKTEKAIPDAGKLSIAHQHAGQQVTDVHTANSKGDACRILIPCFPEPDSIYKDLSACHENMKLILKYYHNSAILDDGVVVGFISFHIETAAPSTAISMYNVCVDPAYRGRGIAKRLIAEGVEEQRRHAKLGSRLLLGLDVDLTTEFAAESFALYAKLGFVRGWQPCRSVGDVDWRPVLEQQASSLVRSPMAEILGTPQKYLEDEIMGKKPGQRLRSRHSGSSDPYSHFCMFRFYDESWFSMGKFFAAPWQPGGVMKQKNKTDSNDKKE</sequence>
<comment type="caution">
    <text evidence="4">The sequence shown here is derived from an EMBL/GenBank/DDBJ whole genome shotgun (WGS) entry which is preliminary data.</text>
</comment>
<dbReference type="Gene3D" id="3.40.630.30">
    <property type="match status" value="1"/>
</dbReference>
<feature type="domain" description="N-acetyltransferase" evidence="3">
    <location>
        <begin position="178"/>
        <end position="334"/>
    </location>
</feature>
<dbReference type="PROSITE" id="PS51186">
    <property type="entry name" value="GNAT"/>
    <property type="match status" value="1"/>
</dbReference>
<dbReference type="InterPro" id="IPR000182">
    <property type="entry name" value="GNAT_dom"/>
</dbReference>
<keyword evidence="2" id="KW-0472">Membrane</keyword>
<dbReference type="GO" id="GO:0000398">
    <property type="term" value="P:mRNA splicing, via spliceosome"/>
    <property type="evidence" value="ECO:0007669"/>
    <property type="project" value="InterPro"/>
</dbReference>
<dbReference type="CDD" id="cd04301">
    <property type="entry name" value="NAT_SF"/>
    <property type="match status" value="1"/>
</dbReference>
<accession>A0A2H9TJD7</accession>
<protein>
    <recommendedName>
        <fullName evidence="3">N-acetyltransferase domain-containing protein</fullName>
    </recommendedName>
</protein>
<proteinExistence type="inferred from homology"/>
<comment type="similarity">
    <text evidence="1">Belongs to the PHF5 family.</text>
</comment>
<dbReference type="AlphaFoldDB" id="A0A2H9TJD7"/>
<dbReference type="InterPro" id="IPR016181">
    <property type="entry name" value="Acyl_CoA_acyltransferase"/>
</dbReference>
<dbReference type="STRING" id="1246581.A0A2H9TJD7"/>
<dbReference type="EMBL" id="MTSL01000152">
    <property type="protein sequence ID" value="PJF17862.1"/>
    <property type="molecule type" value="Genomic_DNA"/>
</dbReference>
<evidence type="ECO:0000259" key="3">
    <source>
        <dbReference type="PROSITE" id="PS51186"/>
    </source>
</evidence>
<evidence type="ECO:0000313" key="5">
    <source>
        <dbReference type="Proteomes" id="UP000240830"/>
    </source>
</evidence>
<dbReference type="InterPro" id="IPR005345">
    <property type="entry name" value="PHF5"/>
</dbReference>
<evidence type="ECO:0000256" key="1">
    <source>
        <dbReference type="ARBA" id="ARBA00008626"/>
    </source>
</evidence>
<keyword evidence="5" id="KW-1185">Reference proteome</keyword>